<dbReference type="Gene3D" id="3.20.20.70">
    <property type="entry name" value="Aldolase class I"/>
    <property type="match status" value="1"/>
</dbReference>
<keyword evidence="4" id="KW-0223">Dioxygenase</keyword>
<evidence type="ECO:0000256" key="2">
    <source>
        <dbReference type="ARBA" id="ARBA00022643"/>
    </source>
</evidence>
<evidence type="ECO:0000313" key="5">
    <source>
        <dbReference type="Proteomes" id="UP000234585"/>
    </source>
</evidence>
<evidence type="ECO:0000313" key="4">
    <source>
        <dbReference type="EMBL" id="PLB39341.1"/>
    </source>
</evidence>
<reference evidence="4 5" key="1">
    <citation type="submission" date="2017-12" db="EMBL/GenBank/DDBJ databases">
        <authorList>
            <consortium name="DOE Joint Genome Institute"/>
            <person name="Haridas S."/>
            <person name="Kjaerbolling I."/>
            <person name="Vesth T.C."/>
            <person name="Frisvad J.C."/>
            <person name="Nybo J.L."/>
            <person name="Theobald S."/>
            <person name="Kuo A."/>
            <person name="Bowyer P."/>
            <person name="Matsuda Y."/>
            <person name="Mondo S."/>
            <person name="Lyhne E.K."/>
            <person name="Kogle M.E."/>
            <person name="Clum A."/>
            <person name="Lipzen A."/>
            <person name="Salamov A."/>
            <person name="Ngan C.Y."/>
            <person name="Daum C."/>
            <person name="Chiniquy J."/>
            <person name="Barry K."/>
            <person name="LaButti K."/>
            <person name="Simmons B.A."/>
            <person name="Magnuson J.K."/>
            <person name="Mortensen U.H."/>
            <person name="Larsen T.O."/>
            <person name="Grigoriev I.V."/>
            <person name="Baker S.E."/>
            <person name="Andersen M.R."/>
            <person name="Nordberg H.P."/>
            <person name="Cantor M.N."/>
            <person name="Hua S.X."/>
        </authorList>
    </citation>
    <scope>NUCLEOTIDE SEQUENCE [LARGE SCALE GENOMIC DNA]</scope>
    <source>
        <strain evidence="4 5">CBS 102.13</strain>
    </source>
</reference>
<keyword evidence="5" id="KW-1185">Reference proteome</keyword>
<dbReference type="OrthoDB" id="10265891at2759"/>
<sequence>MALITTPITELLRIEHPILLAGMGHTAGSDLVAAVSNAGGLGVLGGLGYTPQMLRDSIREVKQKLRRPGLPFGVDLLLPQLGGTARKTNVDYTKGLLDDLIEVIIEEKATLFVSAVGVPPKRVVDRLHAAGILYMNMVGHPKHVHKACQAGADLICAQGGEAGGHTGEIPTSVLIPACIDVCKQYTSFLTKQPVRLVAAGGIFDGRGVAGALVMGAGAVWVGTRFVTARESAASKLGKKAIIDAGFEDTMRSTLWTGRPLRALATPYIRDWELSRREELEKLQNDGQIVMDYELDRLTHEGKLTDEIEEQATQRPMGCGAAMVTKSEQSANEIVLEMVVEAFGLLRAGGQYLNVSSKL</sequence>
<dbReference type="GO" id="GO:0051213">
    <property type="term" value="F:dioxygenase activity"/>
    <property type="evidence" value="ECO:0007669"/>
    <property type="project" value="UniProtKB-KW"/>
</dbReference>
<dbReference type="InterPro" id="IPR013785">
    <property type="entry name" value="Aldolase_TIM"/>
</dbReference>
<gene>
    <name evidence="4" type="ORF">BDW47DRAFT_116680</name>
</gene>
<dbReference type="CDD" id="cd04730">
    <property type="entry name" value="NPD_like"/>
    <property type="match status" value="1"/>
</dbReference>
<dbReference type="InterPro" id="IPR004136">
    <property type="entry name" value="NMO"/>
</dbReference>
<dbReference type="STRING" id="41067.A0A2I2FFE2"/>
<evidence type="ECO:0000256" key="3">
    <source>
        <dbReference type="ARBA" id="ARBA00023002"/>
    </source>
</evidence>
<dbReference type="PANTHER" id="PTHR32332">
    <property type="entry name" value="2-NITROPROPANE DIOXYGENASE"/>
    <property type="match status" value="1"/>
</dbReference>
<dbReference type="GO" id="GO:0018580">
    <property type="term" value="F:nitronate monooxygenase activity"/>
    <property type="evidence" value="ECO:0007669"/>
    <property type="project" value="InterPro"/>
</dbReference>
<dbReference type="PANTHER" id="PTHR32332:SF31">
    <property type="entry name" value="2-NITROPROPANE DIOXYGENASE FAMILY, PUTATIVE (AFU_ORTHOLOGUE AFUA_2G09850)-RELATED"/>
    <property type="match status" value="1"/>
</dbReference>
<organism evidence="4 5">
    <name type="scientific">Aspergillus candidus</name>
    <dbReference type="NCBI Taxonomy" id="41067"/>
    <lineage>
        <taxon>Eukaryota</taxon>
        <taxon>Fungi</taxon>
        <taxon>Dikarya</taxon>
        <taxon>Ascomycota</taxon>
        <taxon>Pezizomycotina</taxon>
        <taxon>Eurotiomycetes</taxon>
        <taxon>Eurotiomycetidae</taxon>
        <taxon>Eurotiales</taxon>
        <taxon>Aspergillaceae</taxon>
        <taxon>Aspergillus</taxon>
        <taxon>Aspergillus subgen. Circumdati</taxon>
    </lineage>
</organism>
<dbReference type="SUPFAM" id="SSF51412">
    <property type="entry name" value="Inosine monophosphate dehydrogenase (IMPDH)"/>
    <property type="match status" value="1"/>
</dbReference>
<dbReference type="EMBL" id="KZ559130">
    <property type="protein sequence ID" value="PLB39341.1"/>
    <property type="molecule type" value="Genomic_DNA"/>
</dbReference>
<dbReference type="RefSeq" id="XP_024673353.1">
    <property type="nucleotide sequence ID" value="XM_024814969.1"/>
</dbReference>
<proteinExistence type="predicted"/>
<dbReference type="GeneID" id="36522129"/>
<keyword evidence="1" id="KW-0285">Flavoprotein</keyword>
<accession>A0A2I2FFE2</accession>
<protein>
    <submittedName>
        <fullName evidence="4">2-nitropropane dioxygenase</fullName>
    </submittedName>
</protein>
<dbReference type="Proteomes" id="UP000234585">
    <property type="component" value="Unassembled WGS sequence"/>
</dbReference>
<name>A0A2I2FFE2_ASPCN</name>
<keyword evidence="3" id="KW-0560">Oxidoreductase</keyword>
<evidence type="ECO:0000256" key="1">
    <source>
        <dbReference type="ARBA" id="ARBA00022630"/>
    </source>
</evidence>
<dbReference type="AlphaFoldDB" id="A0A2I2FFE2"/>
<keyword evidence="2" id="KW-0288">FMN</keyword>
<dbReference type="Pfam" id="PF03060">
    <property type="entry name" value="NMO"/>
    <property type="match status" value="1"/>
</dbReference>